<accession>A0A2P2Q0B1</accession>
<organism evidence="1">
    <name type="scientific">Rhizophora mucronata</name>
    <name type="common">Asiatic mangrove</name>
    <dbReference type="NCBI Taxonomy" id="61149"/>
    <lineage>
        <taxon>Eukaryota</taxon>
        <taxon>Viridiplantae</taxon>
        <taxon>Streptophyta</taxon>
        <taxon>Embryophyta</taxon>
        <taxon>Tracheophyta</taxon>
        <taxon>Spermatophyta</taxon>
        <taxon>Magnoliopsida</taxon>
        <taxon>eudicotyledons</taxon>
        <taxon>Gunneridae</taxon>
        <taxon>Pentapetalae</taxon>
        <taxon>rosids</taxon>
        <taxon>fabids</taxon>
        <taxon>Malpighiales</taxon>
        <taxon>Rhizophoraceae</taxon>
        <taxon>Rhizophora</taxon>
    </lineage>
</organism>
<sequence>MTCLLNTELYERSNCCKLVSLHNAASKVNKMN</sequence>
<dbReference type="AlphaFoldDB" id="A0A2P2Q0B1"/>
<evidence type="ECO:0000313" key="1">
    <source>
        <dbReference type="EMBL" id="MBX60408.1"/>
    </source>
</evidence>
<reference evidence="1" key="1">
    <citation type="submission" date="2018-02" db="EMBL/GenBank/DDBJ databases">
        <title>Rhizophora mucronata_Transcriptome.</title>
        <authorList>
            <person name="Meera S.P."/>
            <person name="Sreeshan A."/>
            <person name="Augustine A."/>
        </authorList>
    </citation>
    <scope>NUCLEOTIDE SEQUENCE</scope>
    <source>
        <tissue evidence="1">Leaf</tissue>
    </source>
</reference>
<protein>
    <submittedName>
        <fullName evidence="1">Uncharacterized protein</fullName>
    </submittedName>
</protein>
<dbReference type="EMBL" id="GGEC01079924">
    <property type="protein sequence ID" value="MBX60408.1"/>
    <property type="molecule type" value="Transcribed_RNA"/>
</dbReference>
<proteinExistence type="predicted"/>
<name>A0A2P2Q0B1_RHIMU</name>